<protein>
    <submittedName>
        <fullName evidence="4">FHA domain-containing protein</fullName>
    </submittedName>
</protein>
<dbReference type="PROSITE" id="PS50005">
    <property type="entry name" value="TPR"/>
    <property type="match status" value="1"/>
</dbReference>
<dbReference type="PANTHER" id="PTHR23308">
    <property type="entry name" value="NUCLEAR INHIBITOR OF PROTEIN PHOSPHATASE-1"/>
    <property type="match status" value="1"/>
</dbReference>
<reference evidence="4 5" key="1">
    <citation type="submission" date="2022-11" db="EMBL/GenBank/DDBJ databases">
        <title>Minimal conservation of predation-associated metabolite biosynthetic gene clusters underscores biosynthetic potential of Myxococcota including descriptions for ten novel species: Archangium lansinium sp. nov., Myxococcus landrumus sp. nov., Nannocystis bai.</title>
        <authorList>
            <person name="Ahearne A."/>
            <person name="Stevens C."/>
            <person name="Dowd S."/>
        </authorList>
    </citation>
    <scope>NUCLEOTIDE SEQUENCE [LARGE SCALE GENOMIC DNA]</scope>
    <source>
        <strain evidence="4 5">NCWAL01</strain>
    </source>
</reference>
<keyword evidence="1" id="KW-0802">TPR repeat</keyword>
<organism evidence="4 5">
    <name type="scientific">Stigmatella ashevillensis</name>
    <dbReference type="NCBI Taxonomy" id="2995309"/>
    <lineage>
        <taxon>Bacteria</taxon>
        <taxon>Pseudomonadati</taxon>
        <taxon>Myxococcota</taxon>
        <taxon>Myxococcia</taxon>
        <taxon>Myxococcales</taxon>
        <taxon>Cystobacterineae</taxon>
        <taxon>Archangiaceae</taxon>
        <taxon>Stigmatella</taxon>
    </lineage>
</organism>
<dbReference type="CDD" id="cd00060">
    <property type="entry name" value="FHA"/>
    <property type="match status" value="2"/>
</dbReference>
<dbReference type="InterPro" id="IPR000253">
    <property type="entry name" value="FHA_dom"/>
</dbReference>
<dbReference type="InterPro" id="IPR050923">
    <property type="entry name" value="Cell_Proc_Reg/RNA_Proc"/>
</dbReference>
<proteinExistence type="predicted"/>
<feature type="domain" description="FHA" evidence="3">
    <location>
        <begin position="22"/>
        <end position="71"/>
    </location>
</feature>
<feature type="region of interest" description="Disordered" evidence="2">
    <location>
        <begin position="257"/>
        <end position="291"/>
    </location>
</feature>
<dbReference type="Pfam" id="PF00498">
    <property type="entry name" value="FHA"/>
    <property type="match status" value="2"/>
</dbReference>
<dbReference type="InterPro" id="IPR011990">
    <property type="entry name" value="TPR-like_helical_dom_sf"/>
</dbReference>
<feature type="region of interest" description="Disordered" evidence="2">
    <location>
        <begin position="95"/>
        <end position="159"/>
    </location>
</feature>
<accession>A0ABT5D3T8</accession>
<sequence>MPTLIVRHPDGSETEHEFSGELKIGRHDSNDLLLTEGGVSRQHARVFVENGDVLVEDLNSSNGTYVDAGRVSEPTPLTPQSQMVIGDYELRLKASTRPSSAGRKAQVTRAVPALGTEEGSPRATRALPRVKPSRPAGEEAPKRPPRSAPGAGGSPSAGVAPVLRGLTGPWANKTFALKGKLLIGRSPPATVLLEDDSISRKHAEVERTPQGKVMLRDLGSANGTLLNGEPMGPEPVELAPGDVLQFGMVEVVYEPGESSDLPVRRERGVAPPVRRDRGPGKSEGSEASGGVGGIPLKRKRLLAVAGGLIGLLLVVGIVTKMTGPAPSEEEVVVPAVAKKDPARELQKFLSECRSFASMEMGNEPQWEKADVACEQALNIDPINSEANSLIRKIKLEKEASSFYAQGQKALARLKDEDALDIFQKIPKESQYFRLAKVKAREALEQVKIKSLDDCKRYLSGSEWGAAVPRCDRYMGIWCQDISREELEPPLGFSLSLEGRVGKRQWRPKDKLFVQFLSARRRVDPNAQPWTCPVSEVISGPGDTADPAGEVKAKFKDVYTNKLMFAAMLDYWAGRGSEAVATLQKLRSDYAQSSLHGKADELLAAMSTVDQLFKGGESLLQQEEVERAADPFEEALEVDKRLMGDLWEKAPSFYRRNIQQDLADRAYSLGKVWAQREDQRRGCRLWKLGFKFYKGNTDLNKAVGFCSTQGLAAFKAAGRCADLQAAADYAVAGDGLEEKIAARREELKCR</sequence>
<dbReference type="Proteomes" id="UP001221838">
    <property type="component" value="Unassembled WGS sequence"/>
</dbReference>
<dbReference type="SUPFAM" id="SSF49879">
    <property type="entry name" value="SMAD/FHA domain"/>
    <property type="match status" value="2"/>
</dbReference>
<dbReference type="Gene3D" id="2.60.200.20">
    <property type="match status" value="2"/>
</dbReference>
<gene>
    <name evidence="4" type="ORF">POL68_07545</name>
</gene>
<keyword evidence="5" id="KW-1185">Reference proteome</keyword>
<dbReference type="InterPro" id="IPR019734">
    <property type="entry name" value="TPR_rpt"/>
</dbReference>
<dbReference type="SUPFAM" id="SSF48452">
    <property type="entry name" value="TPR-like"/>
    <property type="match status" value="1"/>
</dbReference>
<evidence type="ECO:0000313" key="5">
    <source>
        <dbReference type="Proteomes" id="UP001221838"/>
    </source>
</evidence>
<dbReference type="EMBL" id="JAQNDM010000002">
    <property type="protein sequence ID" value="MDC0708322.1"/>
    <property type="molecule type" value="Genomic_DNA"/>
</dbReference>
<dbReference type="SMART" id="SM00240">
    <property type="entry name" value="FHA"/>
    <property type="match status" value="2"/>
</dbReference>
<evidence type="ECO:0000256" key="1">
    <source>
        <dbReference type="PROSITE-ProRule" id="PRU00339"/>
    </source>
</evidence>
<dbReference type="PROSITE" id="PS50006">
    <property type="entry name" value="FHA_DOMAIN"/>
    <property type="match status" value="2"/>
</dbReference>
<evidence type="ECO:0000256" key="2">
    <source>
        <dbReference type="SAM" id="MobiDB-lite"/>
    </source>
</evidence>
<evidence type="ECO:0000259" key="3">
    <source>
        <dbReference type="PROSITE" id="PS50006"/>
    </source>
</evidence>
<dbReference type="InterPro" id="IPR008984">
    <property type="entry name" value="SMAD_FHA_dom_sf"/>
</dbReference>
<dbReference type="RefSeq" id="WP_272136054.1">
    <property type="nucleotide sequence ID" value="NZ_JAQNDM010000002.1"/>
</dbReference>
<feature type="repeat" description="TPR" evidence="1">
    <location>
        <begin position="608"/>
        <end position="641"/>
    </location>
</feature>
<feature type="compositionally biased region" description="Basic and acidic residues" evidence="2">
    <location>
        <begin position="262"/>
        <end position="284"/>
    </location>
</feature>
<feature type="domain" description="FHA" evidence="3">
    <location>
        <begin position="181"/>
        <end position="231"/>
    </location>
</feature>
<evidence type="ECO:0000313" key="4">
    <source>
        <dbReference type="EMBL" id="MDC0708322.1"/>
    </source>
</evidence>
<comment type="caution">
    <text evidence="4">The sequence shown here is derived from an EMBL/GenBank/DDBJ whole genome shotgun (WGS) entry which is preliminary data.</text>
</comment>
<name>A0ABT5D3T8_9BACT</name>